<accession>A0A090Q0Z6</accession>
<dbReference type="Gene3D" id="1.25.40.10">
    <property type="entry name" value="Tetratricopeptide repeat domain"/>
    <property type="match status" value="2"/>
</dbReference>
<evidence type="ECO:0000313" key="3">
    <source>
        <dbReference type="Proteomes" id="UP000029221"/>
    </source>
</evidence>
<feature type="repeat" description="TPR" evidence="1">
    <location>
        <begin position="99"/>
        <end position="132"/>
    </location>
</feature>
<evidence type="ECO:0000256" key="1">
    <source>
        <dbReference type="PROSITE-ProRule" id="PRU00339"/>
    </source>
</evidence>
<dbReference type="SMART" id="SM00028">
    <property type="entry name" value="TPR"/>
    <property type="match status" value="3"/>
</dbReference>
<evidence type="ECO:0000313" key="2">
    <source>
        <dbReference type="EMBL" id="GAK95852.1"/>
    </source>
</evidence>
<organism evidence="2 3">
    <name type="scientific">Nonlabens tegetincola</name>
    <dbReference type="NCBI Taxonomy" id="323273"/>
    <lineage>
        <taxon>Bacteria</taxon>
        <taxon>Pseudomonadati</taxon>
        <taxon>Bacteroidota</taxon>
        <taxon>Flavobacteriia</taxon>
        <taxon>Flavobacteriales</taxon>
        <taxon>Flavobacteriaceae</taxon>
        <taxon>Nonlabens</taxon>
    </lineage>
</organism>
<dbReference type="GO" id="GO:0051301">
    <property type="term" value="P:cell division"/>
    <property type="evidence" value="ECO:0007669"/>
    <property type="project" value="TreeGrafter"/>
</dbReference>
<dbReference type="AlphaFoldDB" id="A0A090Q0Z6"/>
<dbReference type="SUPFAM" id="SSF48452">
    <property type="entry name" value="TPR-like"/>
    <property type="match status" value="2"/>
</dbReference>
<keyword evidence="3" id="KW-1185">Reference proteome</keyword>
<reference evidence="2" key="1">
    <citation type="journal article" date="2014" name="Genome Announc.">
        <title>Draft Genome Sequences of Marine Flavobacterium Nonlabens Strains NR17, NR24, NR27, NR32, NR33, and Ara13.</title>
        <authorList>
            <person name="Nakanishi M."/>
            <person name="Meirelles P."/>
            <person name="Suzuki R."/>
            <person name="Takatani N."/>
            <person name="Mino S."/>
            <person name="Suda W."/>
            <person name="Oshima K."/>
            <person name="Hattori M."/>
            <person name="Ohkuma M."/>
            <person name="Hosokawa M."/>
            <person name="Miyashita K."/>
            <person name="Thompson F.L."/>
            <person name="Niwa A."/>
            <person name="Sawabe T."/>
            <person name="Sawabe T."/>
        </authorList>
    </citation>
    <scope>NUCLEOTIDE SEQUENCE [LARGE SCALE GENOMIC DNA]</scope>
    <source>
        <strain evidence="2">JCM 19294</strain>
    </source>
</reference>
<dbReference type="STRING" id="319236.BST91_11530"/>
<dbReference type="PANTHER" id="PTHR12558">
    <property type="entry name" value="CELL DIVISION CYCLE 16,23,27"/>
    <property type="match status" value="1"/>
</dbReference>
<dbReference type="eggNOG" id="COG0457">
    <property type="taxonomic scope" value="Bacteria"/>
</dbReference>
<dbReference type="Proteomes" id="UP000029221">
    <property type="component" value="Unassembled WGS sequence"/>
</dbReference>
<keyword evidence="1" id="KW-0802">TPR repeat</keyword>
<dbReference type="InterPro" id="IPR019734">
    <property type="entry name" value="TPR_rpt"/>
</dbReference>
<gene>
    <name evidence="2" type="ORF">JCM19294_2634</name>
</gene>
<proteinExistence type="predicted"/>
<dbReference type="Pfam" id="PF14559">
    <property type="entry name" value="TPR_19"/>
    <property type="match status" value="1"/>
</dbReference>
<dbReference type="EMBL" id="BBML01000001">
    <property type="protein sequence ID" value="GAK95852.1"/>
    <property type="molecule type" value="Genomic_DNA"/>
</dbReference>
<dbReference type="PROSITE" id="PS50005">
    <property type="entry name" value="TPR"/>
    <property type="match status" value="1"/>
</dbReference>
<protein>
    <submittedName>
        <fullName evidence="2">TPR domain protein</fullName>
    </submittedName>
</protein>
<name>A0A090Q0Z6_9FLAO</name>
<comment type="caution">
    <text evidence="2">The sequence shown here is derived from an EMBL/GenBank/DDBJ whole genome shotgun (WGS) entry which is preliminary data.</text>
</comment>
<dbReference type="InterPro" id="IPR011990">
    <property type="entry name" value="TPR-like_helical_dom_sf"/>
</dbReference>
<dbReference type="PANTHER" id="PTHR12558:SF13">
    <property type="entry name" value="CELL DIVISION CYCLE PROTEIN 27 HOMOLOG"/>
    <property type="match status" value="1"/>
</dbReference>
<sequence>MSKGFKMLEKGQFREAQVFFNQVLQDFPNNKTAKLCYARATGLNDNPRLAKNMFVDLLDEYPNDFEIKLNYAESLLWNKEFQQAKEYYEKLLGSQPNSFPAVLGYSNTLSNLKLYDQAIIYINKALELEPNNANALTSKKYIHLGYSDSLVKNQKTQAAINTLNEVNKLIKEDTELLQVLANTYLISEKIDSAFITYKRINKTRTDSIISLNGIALVQHLKNQDKKALKTASKSLSLITSNIEPNTVARTHERYVQALIWNSKYKKASDKIEMLLNDYGNENWILALRATNNVYKSNFKSSIKDYDKILNNDSLSFDGNLGKANSLKALGLYQQAYLKGIQTLDIFNQQKDVTKFLKNIDKSFTPYLNIKPSYSFDNGENEAYSSQLTLKVPMSAKWELLADYTYRNTSNDLLSTTATAHSFQLGSKYTIIPKIDLKGLLGVINTNSENTNQSQVVTNLSLNINALKLQSLSLGYQRTLESFNAALLDRQLIQNNYYVNYNLSTNFNLGWFTQYYYTSQNDNNTRNLLFTSLYYNIFKKPVLKAGVNYQYISFKNQVPTTYFSPSSFNAVEIFLNLNRDLNSIKINQWYYDINLATGLQVIEDNPSQSTYRVQAKLGYKLSNRAYIDLYGLQSNIASTTTAGFTFTEFGLNLRWYITKRPLFNFSEAKKME</sequence>